<comment type="caution">
    <text evidence="1">The sequence shown here is derived from an EMBL/GenBank/DDBJ whole genome shotgun (WGS) entry which is preliminary data.</text>
</comment>
<dbReference type="Proteomes" id="UP000011554">
    <property type="component" value="Unassembled WGS sequence"/>
</dbReference>
<evidence type="ECO:0000313" key="2">
    <source>
        <dbReference type="Proteomes" id="UP000011554"/>
    </source>
</evidence>
<proteinExistence type="predicted"/>
<dbReference type="AlphaFoldDB" id="M0AEZ2"/>
<gene>
    <name evidence="1" type="ORF">C481_20901</name>
</gene>
<protein>
    <submittedName>
        <fullName evidence="1">Uncharacterized protein</fullName>
    </submittedName>
</protein>
<dbReference type="PATRIC" id="fig|29540.5.peg.4225"/>
<organism evidence="1 2">
    <name type="scientific">Natrialba asiatica (strain ATCC 700177 / DSM 12278 / JCM 9576 / FERM P-10747 / NBRC 102637 / 172P1)</name>
    <dbReference type="NCBI Taxonomy" id="29540"/>
    <lineage>
        <taxon>Archaea</taxon>
        <taxon>Methanobacteriati</taxon>
        <taxon>Methanobacteriota</taxon>
        <taxon>Stenosarchaea group</taxon>
        <taxon>Halobacteria</taxon>
        <taxon>Halobacteriales</taxon>
        <taxon>Natrialbaceae</taxon>
        <taxon>Natrialba</taxon>
    </lineage>
</organism>
<reference evidence="1 2" key="1">
    <citation type="journal article" date="2014" name="PLoS Genet.">
        <title>Phylogenetically driven sequencing of extremely halophilic archaea reveals strategies for static and dynamic osmo-response.</title>
        <authorList>
            <person name="Becker E.A."/>
            <person name="Seitzer P.M."/>
            <person name="Tritt A."/>
            <person name="Larsen D."/>
            <person name="Krusor M."/>
            <person name="Yao A.I."/>
            <person name="Wu D."/>
            <person name="Madern D."/>
            <person name="Eisen J.A."/>
            <person name="Darling A.E."/>
            <person name="Facciotti M.T."/>
        </authorList>
    </citation>
    <scope>NUCLEOTIDE SEQUENCE [LARGE SCALE GENOMIC DNA]</scope>
    <source>
        <strain evidence="1 2">DSM 12278</strain>
    </source>
</reference>
<keyword evidence="2" id="KW-1185">Reference proteome</keyword>
<dbReference type="OrthoDB" id="166820at2157"/>
<evidence type="ECO:0000313" key="1">
    <source>
        <dbReference type="EMBL" id="ELY97089.1"/>
    </source>
</evidence>
<dbReference type="STRING" id="29540.C481_20901"/>
<accession>M0AEZ2</accession>
<dbReference type="EMBL" id="AOIO01000049">
    <property type="protein sequence ID" value="ELY97089.1"/>
    <property type="molecule type" value="Genomic_DNA"/>
</dbReference>
<name>M0AEZ2_NATA1</name>
<sequence length="73" mass="8065">MSKSVSAFEWVDADSIESVNNVPVPEWEDRINHAHVENVDAPNELVVYGEDGYSEEALIVATGEAFTTLENAR</sequence>